<evidence type="ECO:0000259" key="5">
    <source>
        <dbReference type="PROSITE" id="PS51891"/>
    </source>
</evidence>
<reference evidence="6 7" key="1">
    <citation type="submission" date="2019-03" db="EMBL/GenBank/DDBJ databases">
        <title>Genomic Encyclopedia of Type Strains, Phase IV (KMG-IV): sequencing the most valuable type-strain genomes for metagenomic binning, comparative biology and taxonomic classification.</title>
        <authorList>
            <person name="Goeker M."/>
        </authorList>
    </citation>
    <scope>NUCLEOTIDE SEQUENCE [LARGE SCALE GENOMIC DNA]</scope>
    <source>
        <strain evidence="6 7">DSM 26377</strain>
    </source>
</reference>
<comment type="similarity">
    <text evidence="1">Belongs to the Gfa family.</text>
</comment>
<evidence type="ECO:0000256" key="3">
    <source>
        <dbReference type="ARBA" id="ARBA00022833"/>
    </source>
</evidence>
<comment type="caution">
    <text evidence="6">The sequence shown here is derived from an EMBL/GenBank/DDBJ whole genome shotgun (WGS) entry which is preliminary data.</text>
</comment>
<dbReference type="OrthoDB" id="7765631at2"/>
<proteinExistence type="inferred from homology"/>
<keyword evidence="4" id="KW-0456">Lyase</keyword>
<sequence length="135" mass="14936">MNVEGGCFCKQVRYAATVKDPMKVQCHCRECQYISGGGPNYSLGISEDSFTYLQGAVTSYRRADLEAPASRDFCPHCGTHLASSTPKIPGVIWIKVGTLDHPEMFEKADLAIFMIDKQPFHDTPTTQSAYERLPG</sequence>
<dbReference type="GO" id="GO:0046872">
    <property type="term" value="F:metal ion binding"/>
    <property type="evidence" value="ECO:0007669"/>
    <property type="project" value="UniProtKB-KW"/>
</dbReference>
<dbReference type="PANTHER" id="PTHR33337:SF40">
    <property type="entry name" value="CENP-V_GFA DOMAIN-CONTAINING PROTEIN-RELATED"/>
    <property type="match status" value="1"/>
</dbReference>
<dbReference type="Gene3D" id="3.90.1590.10">
    <property type="entry name" value="glutathione-dependent formaldehyde- activating enzyme (gfa)"/>
    <property type="match status" value="1"/>
</dbReference>
<evidence type="ECO:0000256" key="2">
    <source>
        <dbReference type="ARBA" id="ARBA00022723"/>
    </source>
</evidence>
<gene>
    <name evidence="6" type="ORF">DFR24_2050</name>
</gene>
<dbReference type="RefSeq" id="WP_133881135.1">
    <property type="nucleotide sequence ID" value="NZ_MWIN01000001.1"/>
</dbReference>
<keyword evidence="2" id="KW-0479">Metal-binding</keyword>
<dbReference type="InterPro" id="IPR006913">
    <property type="entry name" value="CENP-V/GFA"/>
</dbReference>
<protein>
    <recommendedName>
        <fullName evidence="5">CENP-V/GFA domain-containing protein</fullName>
    </recommendedName>
</protein>
<dbReference type="Pfam" id="PF04828">
    <property type="entry name" value="GFA"/>
    <property type="match status" value="1"/>
</dbReference>
<keyword evidence="7" id="KW-1185">Reference proteome</keyword>
<dbReference type="GO" id="GO:0016846">
    <property type="term" value="F:carbon-sulfur lyase activity"/>
    <property type="evidence" value="ECO:0007669"/>
    <property type="project" value="InterPro"/>
</dbReference>
<evidence type="ECO:0000256" key="4">
    <source>
        <dbReference type="ARBA" id="ARBA00023239"/>
    </source>
</evidence>
<dbReference type="EMBL" id="SOBT01000008">
    <property type="protein sequence ID" value="TDU32650.1"/>
    <property type="molecule type" value="Genomic_DNA"/>
</dbReference>
<name>A0A4V3US81_9GAMM</name>
<evidence type="ECO:0000313" key="6">
    <source>
        <dbReference type="EMBL" id="TDU32650.1"/>
    </source>
</evidence>
<dbReference type="Proteomes" id="UP000295341">
    <property type="component" value="Unassembled WGS sequence"/>
</dbReference>
<dbReference type="InterPro" id="IPR011057">
    <property type="entry name" value="Mss4-like_sf"/>
</dbReference>
<feature type="domain" description="CENP-V/GFA" evidence="5">
    <location>
        <begin position="3"/>
        <end position="121"/>
    </location>
</feature>
<keyword evidence="3" id="KW-0862">Zinc</keyword>
<accession>A0A4V3US81</accession>
<dbReference type="SUPFAM" id="SSF51316">
    <property type="entry name" value="Mss4-like"/>
    <property type="match status" value="1"/>
</dbReference>
<dbReference type="PROSITE" id="PS51891">
    <property type="entry name" value="CENP_V_GFA"/>
    <property type="match status" value="1"/>
</dbReference>
<organism evidence="6 7">
    <name type="scientific">Panacagrimonas perspica</name>
    <dbReference type="NCBI Taxonomy" id="381431"/>
    <lineage>
        <taxon>Bacteria</taxon>
        <taxon>Pseudomonadati</taxon>
        <taxon>Pseudomonadota</taxon>
        <taxon>Gammaproteobacteria</taxon>
        <taxon>Nevskiales</taxon>
        <taxon>Nevskiaceae</taxon>
        <taxon>Panacagrimonas</taxon>
    </lineage>
</organism>
<evidence type="ECO:0000313" key="7">
    <source>
        <dbReference type="Proteomes" id="UP000295341"/>
    </source>
</evidence>
<dbReference type="AlphaFoldDB" id="A0A4V3US81"/>
<evidence type="ECO:0000256" key="1">
    <source>
        <dbReference type="ARBA" id="ARBA00005495"/>
    </source>
</evidence>
<dbReference type="PANTHER" id="PTHR33337">
    <property type="entry name" value="GFA DOMAIN-CONTAINING PROTEIN"/>
    <property type="match status" value="1"/>
</dbReference>